<evidence type="ECO:0000259" key="5">
    <source>
        <dbReference type="Pfam" id="PF02885"/>
    </source>
</evidence>
<gene>
    <name evidence="6" type="ORF">EPV75_04800</name>
</gene>
<dbReference type="SUPFAM" id="SSF47648">
    <property type="entry name" value="Nucleoside phosphorylase/phosphoribosyltransferase N-terminal domain"/>
    <property type="match status" value="1"/>
</dbReference>
<evidence type="ECO:0000259" key="4">
    <source>
        <dbReference type="Pfam" id="PF00591"/>
    </source>
</evidence>
<dbReference type="GO" id="GO:0005829">
    <property type="term" value="C:cytosol"/>
    <property type="evidence" value="ECO:0007669"/>
    <property type="project" value="TreeGrafter"/>
</dbReference>
<dbReference type="InterPro" id="IPR005940">
    <property type="entry name" value="Anthranilate_Pribosyl_Tfrase"/>
</dbReference>
<evidence type="ECO:0000256" key="3">
    <source>
        <dbReference type="ARBA" id="ARBA00022822"/>
    </source>
</evidence>
<evidence type="ECO:0000256" key="2">
    <source>
        <dbReference type="ARBA" id="ARBA00022679"/>
    </source>
</evidence>
<evidence type="ECO:0000256" key="1">
    <source>
        <dbReference type="ARBA" id="ARBA00022676"/>
    </source>
</evidence>
<accession>A0A410H288</accession>
<dbReference type="GO" id="GO:0004048">
    <property type="term" value="F:anthranilate phosphoribosyltransferase activity"/>
    <property type="evidence" value="ECO:0007669"/>
    <property type="project" value="InterPro"/>
</dbReference>
<keyword evidence="3" id="KW-0057">Aromatic amino acid biosynthesis</keyword>
<dbReference type="AlphaFoldDB" id="A0A410H288"/>
<dbReference type="InterPro" id="IPR000312">
    <property type="entry name" value="Glycosyl_Trfase_fam3"/>
</dbReference>
<dbReference type="NCBIfam" id="NF006564">
    <property type="entry name" value="PRK09071.1"/>
    <property type="match status" value="1"/>
</dbReference>
<organism evidence="6 7">
    <name type="scientific">Hydrogenovibrio thermophilus</name>
    <dbReference type="NCBI Taxonomy" id="265883"/>
    <lineage>
        <taxon>Bacteria</taxon>
        <taxon>Pseudomonadati</taxon>
        <taxon>Pseudomonadota</taxon>
        <taxon>Gammaproteobacteria</taxon>
        <taxon>Thiotrichales</taxon>
        <taxon>Piscirickettsiaceae</taxon>
        <taxon>Hydrogenovibrio</taxon>
    </lineage>
</organism>
<protein>
    <submittedName>
        <fullName evidence="6">Glycosyl transferase family protein</fullName>
    </submittedName>
</protein>
<feature type="domain" description="Glycosyl transferase family 3" evidence="4">
    <location>
        <begin position="132"/>
        <end position="319"/>
    </location>
</feature>
<dbReference type="GO" id="GO:0000162">
    <property type="term" value="P:L-tryptophan biosynthetic process"/>
    <property type="evidence" value="ECO:0007669"/>
    <property type="project" value="UniProtKB-KW"/>
</dbReference>
<keyword evidence="1" id="KW-0328">Glycosyltransferase</keyword>
<dbReference type="Pfam" id="PF02885">
    <property type="entry name" value="Glycos_trans_3N"/>
    <property type="match status" value="1"/>
</dbReference>
<keyword evidence="3" id="KW-0028">Amino-acid biosynthesis</keyword>
<dbReference type="KEGG" id="htr:EPV75_04800"/>
<dbReference type="Proteomes" id="UP000285478">
    <property type="component" value="Chromosome"/>
</dbReference>
<dbReference type="Pfam" id="PF00591">
    <property type="entry name" value="Glycos_transf_3"/>
    <property type="match status" value="1"/>
</dbReference>
<reference evidence="6 7" key="1">
    <citation type="journal article" date="2018" name="Environ. Microbiol.">
        <title>Genomes of ubiquitous marine and hypersaline Hydrogenovibrio, Thiomicrorhabdus and Thiomicrospira spp. encode a diversity of mechanisms to sustain chemolithoautotrophy in heterogeneous environments.</title>
        <authorList>
            <person name="Scott K.M."/>
            <person name="Williams J."/>
            <person name="Porter C.M.B."/>
            <person name="Russel S."/>
            <person name="Harmer T.L."/>
            <person name="Paul J.H."/>
            <person name="Antonen K.M."/>
            <person name="Bridges M.K."/>
            <person name="Camper G.J."/>
            <person name="Campla C.K."/>
            <person name="Casella L.G."/>
            <person name="Chase E."/>
            <person name="Conrad J.W."/>
            <person name="Cruz M.C."/>
            <person name="Dunlap D.S."/>
            <person name="Duran L."/>
            <person name="Fahsbender E.M."/>
            <person name="Goldsmith D.B."/>
            <person name="Keeley R.F."/>
            <person name="Kondoff M.R."/>
            <person name="Kussy B.I."/>
            <person name="Lane M.K."/>
            <person name="Lawler S."/>
            <person name="Leigh B.A."/>
            <person name="Lewis C."/>
            <person name="Lostal L.M."/>
            <person name="Marking D."/>
            <person name="Mancera P.A."/>
            <person name="McClenthan E.C."/>
            <person name="McIntyre E.A."/>
            <person name="Mine J.A."/>
            <person name="Modi S."/>
            <person name="Moore B.D."/>
            <person name="Morgan W.A."/>
            <person name="Nelson K.M."/>
            <person name="Nguyen K.N."/>
            <person name="Ogburn N."/>
            <person name="Parrino D.G."/>
            <person name="Pedapudi A.D."/>
            <person name="Pelham R.P."/>
            <person name="Preece A.M."/>
            <person name="Rampersad E.A."/>
            <person name="Richardson J.C."/>
            <person name="Rodgers C.M."/>
            <person name="Schaffer B.L."/>
            <person name="Sheridan N.E."/>
            <person name="Solone M.R."/>
            <person name="Staley Z.R."/>
            <person name="Tabuchi M."/>
            <person name="Waide R.J."/>
            <person name="Wanjugi P.W."/>
            <person name="Young S."/>
            <person name="Clum A."/>
            <person name="Daum C."/>
            <person name="Huntemann M."/>
            <person name="Ivanova N."/>
            <person name="Kyrpides N."/>
            <person name="Mikhailova N."/>
            <person name="Palaniappan K."/>
            <person name="Pillay M."/>
            <person name="Reddy T.B.K."/>
            <person name="Shapiro N."/>
            <person name="Stamatis D."/>
            <person name="Varghese N."/>
            <person name="Woyke T."/>
            <person name="Boden R."/>
            <person name="Freyermuth S.K."/>
            <person name="Kerfeld C.A."/>
        </authorList>
    </citation>
    <scope>NUCLEOTIDE SEQUENCE [LARGE SCALE GENOMIC DNA]</scope>
    <source>
        <strain evidence="6 7">JR-2</strain>
    </source>
</reference>
<proteinExistence type="predicted"/>
<dbReference type="Gene3D" id="3.40.1030.10">
    <property type="entry name" value="Nucleoside phosphorylase/phosphoribosyltransferase catalytic domain"/>
    <property type="match status" value="1"/>
</dbReference>
<dbReference type="Gene3D" id="1.20.970.10">
    <property type="entry name" value="Transferase, Pyrimidine Nucleoside Phosphorylase, Chain C"/>
    <property type="match status" value="1"/>
</dbReference>
<dbReference type="InterPro" id="IPR035902">
    <property type="entry name" value="Nuc_phospho_transferase"/>
</dbReference>
<dbReference type="InterPro" id="IPR036320">
    <property type="entry name" value="Glycosyl_Trfase_fam3_N_dom_sf"/>
</dbReference>
<name>A0A410H288_9GAMM</name>
<keyword evidence="7" id="KW-1185">Reference proteome</keyword>
<keyword evidence="2 6" id="KW-0808">Transferase</keyword>
<sequence length="326" mass="35835">MSDHPFSEYLRILGKGPKSRRSLTQAEAASALKMILSGQVTEKQLGAFLLLMRANGESPQELIGFVKGLRSALGLNAQSCRVDLDWAAYAGKWRYPPYFLLSVKLLNQMGYRVLLHGDSGQFDNRQYASAFLAELNFHPAESLAEAAEAIEQGTLTYLPLEAYAPALREILHLKSELGVRTVFNTAVKLLNPLNAPASLQGIFHKGVEQLHHDTAKAVGVADNLVFKGEGGEAEIRPDAMTHLFVSRRSHDSLEKVGMPGVIERQTRPKEWCAQDLSALWQGTRVDAYGEQAVMTTAAAALMLVEKIDMDQAMSKAHDAWVGRMAC</sequence>
<evidence type="ECO:0000313" key="7">
    <source>
        <dbReference type="Proteomes" id="UP000285478"/>
    </source>
</evidence>
<dbReference type="PANTHER" id="PTHR43285">
    <property type="entry name" value="ANTHRANILATE PHOSPHORIBOSYLTRANSFERASE"/>
    <property type="match status" value="1"/>
</dbReference>
<feature type="domain" description="Glycosyl transferase family 3 N-terminal" evidence="5">
    <location>
        <begin position="8"/>
        <end position="71"/>
    </location>
</feature>
<dbReference type="SUPFAM" id="SSF52418">
    <property type="entry name" value="Nucleoside phosphorylase/phosphoribosyltransferase catalytic domain"/>
    <property type="match status" value="1"/>
</dbReference>
<dbReference type="RefSeq" id="WP_128384639.1">
    <property type="nucleotide sequence ID" value="NZ_CP035033.1"/>
</dbReference>
<dbReference type="PANTHER" id="PTHR43285:SF2">
    <property type="entry name" value="ANTHRANILATE PHOSPHORIBOSYLTRANSFERASE"/>
    <property type="match status" value="1"/>
</dbReference>
<evidence type="ECO:0000313" key="6">
    <source>
        <dbReference type="EMBL" id="QAB15037.1"/>
    </source>
</evidence>
<dbReference type="InterPro" id="IPR017459">
    <property type="entry name" value="Glycosyl_Trfase_fam3_N_dom"/>
</dbReference>
<dbReference type="EMBL" id="CP035033">
    <property type="protein sequence ID" value="QAB15037.1"/>
    <property type="molecule type" value="Genomic_DNA"/>
</dbReference>
<keyword evidence="3" id="KW-0822">Tryptophan biosynthesis</keyword>